<dbReference type="PRINTS" id="PR00899">
    <property type="entry name" value="GPCRSTE3"/>
</dbReference>
<keyword evidence="4 11" id="KW-0812">Transmembrane</keyword>
<dbReference type="PRINTS" id="PR00900">
    <property type="entry name" value="PHEROMONEAR"/>
</dbReference>
<protein>
    <submittedName>
        <fullName evidence="12">Uncharacterized protein</fullName>
    </submittedName>
</protein>
<comment type="subcellular location">
    <subcellularLocation>
        <location evidence="1">Membrane</location>
        <topology evidence="1">Multi-pass membrane protein</topology>
    </subcellularLocation>
</comment>
<accession>A0AAX4KRP9</accession>
<evidence type="ECO:0000256" key="11">
    <source>
        <dbReference type="SAM" id="Phobius"/>
    </source>
</evidence>
<feature type="compositionally biased region" description="Polar residues" evidence="10">
    <location>
        <begin position="204"/>
        <end position="213"/>
    </location>
</feature>
<keyword evidence="8" id="KW-0675">Receptor</keyword>
<feature type="transmembrane region" description="Helical" evidence="11">
    <location>
        <begin position="6"/>
        <end position="33"/>
    </location>
</feature>
<name>A0AAX4KRP9_9TREE</name>
<feature type="region of interest" description="Disordered" evidence="10">
    <location>
        <begin position="193"/>
        <end position="217"/>
    </location>
</feature>
<dbReference type="Proteomes" id="UP001358614">
    <property type="component" value="Chromosome 1"/>
</dbReference>
<keyword evidence="13" id="KW-1185">Reference proteome</keyword>
<dbReference type="AlphaFoldDB" id="A0AAX4KRP9"/>
<keyword evidence="6" id="KW-0297">G-protein coupled receptor</keyword>
<evidence type="ECO:0000256" key="6">
    <source>
        <dbReference type="ARBA" id="ARBA00023040"/>
    </source>
</evidence>
<evidence type="ECO:0000313" key="12">
    <source>
        <dbReference type="EMBL" id="WWD07988.1"/>
    </source>
</evidence>
<comment type="similarity">
    <text evidence="2">Belongs to the G-protein coupled receptor 4 family.</text>
</comment>
<keyword evidence="3" id="KW-0589">Pheromone response</keyword>
<evidence type="ECO:0000256" key="5">
    <source>
        <dbReference type="ARBA" id="ARBA00022989"/>
    </source>
</evidence>
<evidence type="ECO:0000256" key="4">
    <source>
        <dbReference type="ARBA" id="ARBA00022692"/>
    </source>
</evidence>
<evidence type="ECO:0000256" key="9">
    <source>
        <dbReference type="ARBA" id="ARBA00023224"/>
    </source>
</evidence>
<evidence type="ECO:0000256" key="8">
    <source>
        <dbReference type="ARBA" id="ARBA00023170"/>
    </source>
</evidence>
<dbReference type="GO" id="GO:0005886">
    <property type="term" value="C:plasma membrane"/>
    <property type="evidence" value="ECO:0007669"/>
    <property type="project" value="TreeGrafter"/>
</dbReference>
<evidence type="ECO:0000313" key="13">
    <source>
        <dbReference type="Proteomes" id="UP001358614"/>
    </source>
</evidence>
<organism evidence="12 13">
    <name type="scientific">Kwoniella europaea PYCC6329</name>
    <dbReference type="NCBI Taxonomy" id="1423913"/>
    <lineage>
        <taxon>Eukaryota</taxon>
        <taxon>Fungi</taxon>
        <taxon>Dikarya</taxon>
        <taxon>Basidiomycota</taxon>
        <taxon>Agaricomycotina</taxon>
        <taxon>Tremellomycetes</taxon>
        <taxon>Tremellales</taxon>
        <taxon>Cryptococcaceae</taxon>
        <taxon>Kwoniella</taxon>
    </lineage>
</organism>
<gene>
    <name evidence="12" type="ORF">V865_006098</name>
</gene>
<keyword evidence="7 11" id="KW-0472">Membrane</keyword>
<dbReference type="PANTHER" id="PTHR28097">
    <property type="entry name" value="PHEROMONE A FACTOR RECEPTOR"/>
    <property type="match status" value="1"/>
</dbReference>
<dbReference type="GeneID" id="91104899"/>
<reference evidence="12 13" key="1">
    <citation type="submission" date="2024-01" db="EMBL/GenBank/DDBJ databases">
        <title>Comparative genomics of Cryptococcus and Kwoniella reveals pathogenesis evolution and contrasting modes of karyotype evolution via chromosome fusion or intercentromeric recombination.</title>
        <authorList>
            <person name="Coelho M.A."/>
            <person name="David-Palma M."/>
            <person name="Shea T."/>
            <person name="Bowers K."/>
            <person name="McGinley-Smith S."/>
            <person name="Mohammad A.W."/>
            <person name="Gnirke A."/>
            <person name="Yurkov A.M."/>
            <person name="Nowrousian M."/>
            <person name="Sun S."/>
            <person name="Cuomo C.A."/>
            <person name="Heitman J."/>
        </authorList>
    </citation>
    <scope>NUCLEOTIDE SEQUENCE [LARGE SCALE GENOMIC DNA]</scope>
    <source>
        <strain evidence="12 13">PYCC6329</strain>
    </source>
</reference>
<keyword evidence="9" id="KW-0807">Transducer</keyword>
<proteinExistence type="inferred from homology"/>
<dbReference type="InterPro" id="IPR001499">
    <property type="entry name" value="GPCR_STE3"/>
</dbReference>
<evidence type="ECO:0000256" key="10">
    <source>
        <dbReference type="SAM" id="MobiDB-lite"/>
    </source>
</evidence>
<feature type="transmembrane region" description="Helical" evidence="11">
    <location>
        <begin position="111"/>
        <end position="135"/>
    </location>
</feature>
<dbReference type="GO" id="GO:0004933">
    <property type="term" value="F:mating-type a-factor pheromone receptor activity"/>
    <property type="evidence" value="ECO:0007669"/>
    <property type="project" value="InterPro"/>
</dbReference>
<evidence type="ECO:0000256" key="3">
    <source>
        <dbReference type="ARBA" id="ARBA00022507"/>
    </source>
</evidence>
<dbReference type="Pfam" id="PF02076">
    <property type="entry name" value="STE3"/>
    <property type="match status" value="1"/>
</dbReference>
<dbReference type="PANTHER" id="PTHR28097:SF1">
    <property type="entry name" value="PHEROMONE A FACTOR RECEPTOR"/>
    <property type="match status" value="1"/>
</dbReference>
<dbReference type="InterPro" id="IPR001546">
    <property type="entry name" value="GPCR_Pheromne_A_rcpt"/>
</dbReference>
<dbReference type="KEGG" id="ker:91104899"/>
<dbReference type="RefSeq" id="XP_066085955.1">
    <property type="nucleotide sequence ID" value="XM_066229858.1"/>
</dbReference>
<dbReference type="EMBL" id="CP144089">
    <property type="protein sequence ID" value="WWD07988.1"/>
    <property type="molecule type" value="Genomic_DNA"/>
</dbReference>
<sequence length="228" mass="24654">MSIPGVIIRFVIPGTIAVASLVFAVLAVRWFLIRRLQFQTILAASDSGLSVGRYLRLIALAVTDSTVLLAYAIYNATSSSDSPLMPYKSWAAVHLNFSQYSQYPEELIGSVYSAFVANVYAPFLYSIIFFTFFGFGEEAIIEYLAVAAYIRGLFGKIGFGRLQTNRFDGQQFTLGSKVVPATGDSLSFGGGDDAVPSGYEKPAQNESPETYSSGRRGGVAVTVETSIV</sequence>
<evidence type="ECO:0000256" key="2">
    <source>
        <dbReference type="ARBA" id="ARBA00011085"/>
    </source>
</evidence>
<feature type="transmembrane region" description="Helical" evidence="11">
    <location>
        <begin position="54"/>
        <end position="74"/>
    </location>
</feature>
<dbReference type="GO" id="GO:0000750">
    <property type="term" value="P:pheromone-dependent signal transduction involved in conjugation with cellular fusion"/>
    <property type="evidence" value="ECO:0007669"/>
    <property type="project" value="TreeGrafter"/>
</dbReference>
<evidence type="ECO:0000256" key="1">
    <source>
        <dbReference type="ARBA" id="ARBA00004141"/>
    </source>
</evidence>
<keyword evidence="5 11" id="KW-1133">Transmembrane helix</keyword>
<evidence type="ECO:0000256" key="7">
    <source>
        <dbReference type="ARBA" id="ARBA00023136"/>
    </source>
</evidence>